<dbReference type="InterPro" id="IPR036514">
    <property type="entry name" value="SGNH_hydro_sf"/>
</dbReference>
<organism evidence="4 5">
    <name type="scientific">Rhodotorula mucilaginosa</name>
    <name type="common">Yeast</name>
    <name type="synonym">Rhodotorula rubra</name>
    <dbReference type="NCBI Taxonomy" id="5537"/>
    <lineage>
        <taxon>Eukaryota</taxon>
        <taxon>Fungi</taxon>
        <taxon>Dikarya</taxon>
        <taxon>Basidiomycota</taxon>
        <taxon>Pucciniomycotina</taxon>
        <taxon>Microbotryomycetes</taxon>
        <taxon>Sporidiobolales</taxon>
        <taxon>Sporidiobolaceae</taxon>
        <taxon>Rhodotorula</taxon>
    </lineage>
</organism>
<dbReference type="Pfam" id="PF00657">
    <property type="entry name" value="Lipase_GDSL"/>
    <property type="match status" value="1"/>
</dbReference>
<dbReference type="EMBL" id="PUHQ01000039">
    <property type="protein sequence ID" value="KAG0660920.1"/>
    <property type="molecule type" value="Genomic_DNA"/>
</dbReference>
<dbReference type="GO" id="GO:0016788">
    <property type="term" value="F:hydrolase activity, acting on ester bonds"/>
    <property type="evidence" value="ECO:0007669"/>
    <property type="project" value="InterPro"/>
</dbReference>
<gene>
    <name evidence="4" type="ORF">C6P46_004193</name>
</gene>
<feature type="compositionally biased region" description="Low complexity" evidence="2">
    <location>
        <begin position="53"/>
        <end position="69"/>
    </location>
</feature>
<reference evidence="4 5" key="1">
    <citation type="submission" date="2020-11" db="EMBL/GenBank/DDBJ databases">
        <title>Kefir isolates.</title>
        <authorList>
            <person name="Marcisauskas S."/>
            <person name="Kim Y."/>
            <person name="Blasche S."/>
        </authorList>
    </citation>
    <scope>NUCLEOTIDE SEQUENCE [LARGE SCALE GENOMIC DNA]</scope>
    <source>
        <strain evidence="4 5">KR</strain>
    </source>
</reference>
<keyword evidence="3" id="KW-0732">Signal</keyword>
<sequence>MSRLAFTTLFALAFLQLVAAIPVADAAALSNARLSLDARAGIPDRAGHDRRAATLSSASNAGSTTSSSSSTQSLLDMVAAVITKLSQAKAAKTAGLSTARKSYSAMVAFGASYTDNAHARSNADRGSLRNFAPFSTWNGRYTNGPVAVEYMVQSDLSPALPQGSGGVKLVDYAFGGSVVQNGLDGTGTAYPAAENQARPPRSDSSSRKERSKRTDECLYSQVANYLADLKGGSINVGSGRVLHYFNTGINPVMAIFNNMLRAGSSAQAVSYAQTAVANNANALIKAIRSINTDSTVQSKTNGHDFLIVGIPQMDLTPVAHNAIPSSYNQRQINAALSQLQALTNQYNTALSSFAQSFKSEVAGGNVYFFDLASLWTSLTNSGPEYGITQGTKTCLSGTKMCSNPNQYLYLDTLHPVTSVHKLWAQKMNALVAGNS</sequence>
<comment type="caution">
    <text evidence="4">The sequence shown here is derived from an EMBL/GenBank/DDBJ whole genome shotgun (WGS) entry which is preliminary data.</text>
</comment>
<proteinExistence type="predicted"/>
<dbReference type="Gene3D" id="3.40.50.1110">
    <property type="entry name" value="SGNH hydrolase"/>
    <property type="match status" value="1"/>
</dbReference>
<evidence type="ECO:0000313" key="5">
    <source>
        <dbReference type="Proteomes" id="UP000777482"/>
    </source>
</evidence>
<feature type="region of interest" description="Disordered" evidence="2">
    <location>
        <begin position="48"/>
        <end position="69"/>
    </location>
</feature>
<dbReference type="AlphaFoldDB" id="A0A9P7B663"/>
<evidence type="ECO:0000256" key="3">
    <source>
        <dbReference type="SAM" id="SignalP"/>
    </source>
</evidence>
<evidence type="ECO:0000256" key="2">
    <source>
        <dbReference type="SAM" id="MobiDB-lite"/>
    </source>
</evidence>
<evidence type="ECO:0000256" key="1">
    <source>
        <dbReference type="ARBA" id="ARBA00022801"/>
    </source>
</evidence>
<accession>A0A9P7B663</accession>
<name>A0A9P7B663_RHOMI</name>
<dbReference type="InterPro" id="IPR051058">
    <property type="entry name" value="GDSL_Est/Lipase"/>
</dbReference>
<feature type="chain" id="PRO_5040396665" evidence="3">
    <location>
        <begin position="21"/>
        <end position="435"/>
    </location>
</feature>
<feature type="signal peptide" evidence="3">
    <location>
        <begin position="1"/>
        <end position="20"/>
    </location>
</feature>
<dbReference type="Proteomes" id="UP000777482">
    <property type="component" value="Unassembled WGS sequence"/>
</dbReference>
<feature type="region of interest" description="Disordered" evidence="2">
    <location>
        <begin position="185"/>
        <end position="214"/>
    </location>
</feature>
<protein>
    <submittedName>
        <fullName evidence="4">Uncharacterized protein</fullName>
    </submittedName>
</protein>
<dbReference type="InterPro" id="IPR001087">
    <property type="entry name" value="GDSL"/>
</dbReference>
<evidence type="ECO:0000313" key="4">
    <source>
        <dbReference type="EMBL" id="KAG0660920.1"/>
    </source>
</evidence>
<dbReference type="OrthoDB" id="1600564at2759"/>
<keyword evidence="1" id="KW-0378">Hydrolase</keyword>
<dbReference type="PANTHER" id="PTHR45648">
    <property type="entry name" value="GDSL LIPASE/ACYLHYDROLASE FAMILY PROTEIN (AFU_ORTHOLOGUE AFUA_4G14700)"/>
    <property type="match status" value="1"/>
</dbReference>
<dbReference type="PANTHER" id="PTHR45648:SF22">
    <property type="entry name" value="GDSL LIPASE_ACYLHYDROLASE FAMILY PROTEIN (AFU_ORTHOLOGUE AFUA_4G14700)"/>
    <property type="match status" value="1"/>
</dbReference>
<feature type="compositionally biased region" description="Basic and acidic residues" evidence="2">
    <location>
        <begin position="200"/>
        <end position="214"/>
    </location>
</feature>
<keyword evidence="5" id="KW-1185">Reference proteome</keyword>